<dbReference type="GO" id="GO:0016906">
    <property type="term" value="F:sterol 3-beta-glucosyltransferase activity"/>
    <property type="evidence" value="ECO:0007669"/>
    <property type="project" value="UniProtKB-ARBA"/>
</dbReference>
<protein>
    <recommendedName>
        <fullName evidence="2">Erythromycin biosynthesis protein CIII-like C-terminal domain-containing protein</fullName>
    </recommendedName>
</protein>
<dbReference type="InterPro" id="IPR050426">
    <property type="entry name" value="Glycosyltransferase_28"/>
</dbReference>
<dbReference type="FunFam" id="3.40.50.2000:FF:000009">
    <property type="entry name" value="Sterol 3-beta-glucosyltransferase UGT80A2"/>
    <property type="match status" value="1"/>
</dbReference>
<dbReference type="PANTHER" id="PTHR48050">
    <property type="entry name" value="STEROL 3-BETA-GLUCOSYLTRANSFERASE"/>
    <property type="match status" value="1"/>
</dbReference>
<proteinExistence type="predicted"/>
<dbReference type="SUPFAM" id="SSF53756">
    <property type="entry name" value="UDP-Glycosyltransferase/glycogen phosphorylase"/>
    <property type="match status" value="1"/>
</dbReference>
<sequence length="482" mass="52880">MRVAYCCIGSRGDTQPHIAFCVELARAGHTVRLWQAPDYVDLVPPGVPGLQIFTSSSTCASVMERLAPIFAKGDSGGAVHAIFDEQARSFASDADSILAMCENWADVVVASTLTTNMCLAVAEVLQIKLVRTHVQPILPTSEFHVILPFTPPKWINLFIWMLLFKTATPPKLMNAITDWKRRHGCHTPVLNPWKATYYYDFPTINGFSPSSFPVPADWDCFDQVTTGDWILSSDDLPEKPSPSLSKFLAESKTPPVYIGWGSMVYASGEHMTELAVRALYKAGLRGILFRGSSHNSKFDLSLDKLDASKHDAKELLAWAQANVLVLNGVSHEWLFPQVSAICHHGGAGTSAAAMRSGSPSIVTPFTLDQFGYARISKDSGLGPGLLPQFSKLTADVLAAALTEAVMDPSYKAGAQKVRERMLDERGTRAAVKALEHFYKTRDLWKERALREETGTALAVEPPSFICCCASQKARRMSNQVIQ</sequence>
<keyword evidence="1" id="KW-0808">Transferase</keyword>
<dbReference type="InterPro" id="IPR010610">
    <property type="entry name" value="EryCIII-like_C"/>
</dbReference>
<dbReference type="Gene3D" id="3.40.50.2000">
    <property type="entry name" value="Glycogen Phosphorylase B"/>
    <property type="match status" value="2"/>
</dbReference>
<evidence type="ECO:0000259" key="2">
    <source>
        <dbReference type="Pfam" id="PF06722"/>
    </source>
</evidence>
<dbReference type="Proteomes" id="UP001515480">
    <property type="component" value="Unassembled WGS sequence"/>
</dbReference>
<gene>
    <name evidence="3" type="ORF">AB1Y20_005528</name>
</gene>
<dbReference type="CDD" id="cd03784">
    <property type="entry name" value="GT1_Gtf-like"/>
    <property type="match status" value="1"/>
</dbReference>
<evidence type="ECO:0000256" key="1">
    <source>
        <dbReference type="ARBA" id="ARBA00022679"/>
    </source>
</evidence>
<evidence type="ECO:0000313" key="4">
    <source>
        <dbReference type="Proteomes" id="UP001515480"/>
    </source>
</evidence>
<accession>A0AB34J508</accession>
<name>A0AB34J508_PRYPA</name>
<dbReference type="Pfam" id="PF06722">
    <property type="entry name" value="EryCIII-like_C"/>
    <property type="match status" value="1"/>
</dbReference>
<keyword evidence="4" id="KW-1185">Reference proteome</keyword>
<organism evidence="3 4">
    <name type="scientific">Prymnesium parvum</name>
    <name type="common">Toxic golden alga</name>
    <dbReference type="NCBI Taxonomy" id="97485"/>
    <lineage>
        <taxon>Eukaryota</taxon>
        <taxon>Haptista</taxon>
        <taxon>Haptophyta</taxon>
        <taxon>Prymnesiophyceae</taxon>
        <taxon>Prymnesiales</taxon>
        <taxon>Prymnesiaceae</taxon>
        <taxon>Prymnesium</taxon>
    </lineage>
</organism>
<dbReference type="AlphaFoldDB" id="A0AB34J508"/>
<dbReference type="InterPro" id="IPR002213">
    <property type="entry name" value="UDP_glucos_trans"/>
</dbReference>
<reference evidence="3 4" key="1">
    <citation type="journal article" date="2024" name="Science">
        <title>Giant polyketide synthase enzymes in the biosynthesis of giant marine polyether toxins.</title>
        <authorList>
            <person name="Fallon T.R."/>
            <person name="Shende V.V."/>
            <person name="Wierzbicki I.H."/>
            <person name="Pendleton A.L."/>
            <person name="Watervoot N.F."/>
            <person name="Auber R.P."/>
            <person name="Gonzalez D.J."/>
            <person name="Wisecaver J.H."/>
            <person name="Moore B.S."/>
        </authorList>
    </citation>
    <scope>NUCLEOTIDE SEQUENCE [LARGE SCALE GENOMIC DNA]</scope>
    <source>
        <strain evidence="3 4">12B1</strain>
    </source>
</reference>
<comment type="caution">
    <text evidence="3">The sequence shown here is derived from an EMBL/GenBank/DDBJ whole genome shotgun (WGS) entry which is preliminary data.</text>
</comment>
<dbReference type="EMBL" id="JBGBPQ010000013">
    <property type="protein sequence ID" value="KAL1512266.1"/>
    <property type="molecule type" value="Genomic_DNA"/>
</dbReference>
<evidence type="ECO:0000313" key="3">
    <source>
        <dbReference type="EMBL" id="KAL1512266.1"/>
    </source>
</evidence>
<dbReference type="PANTHER" id="PTHR48050:SF13">
    <property type="entry name" value="STEROL 3-BETA-GLUCOSYLTRANSFERASE UGT80A2"/>
    <property type="match status" value="1"/>
</dbReference>
<feature type="domain" description="Erythromycin biosynthesis protein CIII-like C-terminal" evidence="2">
    <location>
        <begin position="314"/>
        <end position="429"/>
    </location>
</feature>